<dbReference type="KEGG" id="gfe:Gferi_03515"/>
<proteinExistence type="predicted"/>
<name>A0A1D8GCT9_9FIRM</name>
<protein>
    <submittedName>
        <fullName evidence="1">Uncharacterized protein</fullName>
    </submittedName>
</protein>
<reference evidence="1 2" key="1">
    <citation type="submission" date="2016-09" db="EMBL/GenBank/DDBJ databases">
        <title>Genomic analysis reveals versatility of anaerobic energy metabolism of Geosporobacter ferrireducens IRF9 of phylum Firmicutes.</title>
        <authorList>
            <person name="Kim S.-J."/>
        </authorList>
    </citation>
    <scope>NUCLEOTIDE SEQUENCE [LARGE SCALE GENOMIC DNA]</scope>
    <source>
        <strain evidence="1 2">IRF9</strain>
    </source>
</reference>
<gene>
    <name evidence="1" type="ORF">Gferi_03515</name>
</gene>
<accession>A0A1D8GCT9</accession>
<organism evidence="1 2">
    <name type="scientific">Geosporobacter ferrireducens</name>
    <dbReference type="NCBI Taxonomy" id="1424294"/>
    <lineage>
        <taxon>Bacteria</taxon>
        <taxon>Bacillati</taxon>
        <taxon>Bacillota</taxon>
        <taxon>Clostridia</taxon>
        <taxon>Peptostreptococcales</taxon>
        <taxon>Thermotaleaceae</taxon>
        <taxon>Geosporobacter</taxon>
    </lineage>
</organism>
<sequence>MQTDEKSDSVEAKKVKIAHLRRYKGYTIVEVAHNMKVHLPPPWNDPVRLFFLRFNIACKAQKTAICLPQIAVFSLTKYLFLQPFPSLYYFSLSKKIIEADKPGFSALLLYSSGCRSPPRILDFQKNSGFGGNERDKSY</sequence>
<dbReference type="EMBL" id="CP017269">
    <property type="protein sequence ID" value="AOT68727.1"/>
    <property type="molecule type" value="Genomic_DNA"/>
</dbReference>
<dbReference type="AlphaFoldDB" id="A0A1D8GCT9"/>
<evidence type="ECO:0000313" key="2">
    <source>
        <dbReference type="Proteomes" id="UP000095743"/>
    </source>
</evidence>
<dbReference type="Proteomes" id="UP000095743">
    <property type="component" value="Chromosome"/>
</dbReference>
<evidence type="ECO:0000313" key="1">
    <source>
        <dbReference type="EMBL" id="AOT68727.1"/>
    </source>
</evidence>
<keyword evidence="2" id="KW-1185">Reference proteome</keyword>